<dbReference type="Proteomes" id="UP000321514">
    <property type="component" value="Unassembled WGS sequence"/>
</dbReference>
<dbReference type="PANTHER" id="PTHR10742:SF410">
    <property type="entry name" value="LYSINE-SPECIFIC HISTONE DEMETHYLASE 2"/>
    <property type="match status" value="1"/>
</dbReference>
<evidence type="ECO:0000259" key="7">
    <source>
        <dbReference type="Pfam" id="PF01593"/>
    </source>
</evidence>
<sequence>MDDGLQLDVAIIGAGVSGLYTGWRLLVGDLAEGATRPSSVHLFELSERLGGRIESVFLPGISLAAEIGGMRYLQSHVIVDSLISDVFSQELTPQDFPLGDDKHHYRYLRGQRFKADEWANAQADRRTFKTRYFLPDEVVGFDSDQLFNKVIYDVLMADPWFQERYSNQVKFTAPYDYTFELTARDWDDIKPNLTYRKPGPYQGKKVNDLGFWNLLKDQVGQEAYEFLAVAGGYYSNTINWNAAEAFPYLVGDFSLASVEYQTLKGGYDQLGNTLAQRFVAQDPSGKRAHLWGQNGLTALTPAPEGSPYRYVLTLNNVQSGKSWTVYANAVVLAMPRRALELIGADRFFTQPQVSAEVRKNLDAVISEPSFKLLMGFESPWWNQEFQAVAGESITDLPMRQCYYFGTDSVNSHSILLASYNDMRTTPFWSALMDSPHQQLERFKPRPTALASREALAQVEDLQAPAVMVAEAVSQLQELHGPANPVPQPYVSYFRNWTDDPYGGGYHAWRAGVSVRDVMPFMRRPDPDEHLHICGEAYSDQQGWVEGAFCEAEKMLQAHFGLAWPAWLDSQYYLGW</sequence>
<dbReference type="Gene3D" id="3.50.50.60">
    <property type="entry name" value="FAD/NAD(P)-binding domain"/>
    <property type="match status" value="3"/>
</dbReference>
<dbReference type="STRING" id="1334629.MFUL124B02_10685"/>
<proteinExistence type="inferred from homology"/>
<keyword evidence="5" id="KW-0073">Auxin biosynthesis</keyword>
<gene>
    <name evidence="8" type="ORF">MFU01_69340</name>
</gene>
<organism evidence="8 9">
    <name type="scientific">Myxococcus fulvus</name>
    <dbReference type="NCBI Taxonomy" id="33"/>
    <lineage>
        <taxon>Bacteria</taxon>
        <taxon>Pseudomonadati</taxon>
        <taxon>Myxococcota</taxon>
        <taxon>Myxococcia</taxon>
        <taxon>Myxococcales</taxon>
        <taxon>Cystobacterineae</taxon>
        <taxon>Myxococcaceae</taxon>
        <taxon>Myxococcus</taxon>
    </lineage>
</organism>
<dbReference type="EMBL" id="BJXR01000050">
    <property type="protein sequence ID" value="GEN11897.1"/>
    <property type="molecule type" value="Genomic_DNA"/>
</dbReference>
<dbReference type="InterPro" id="IPR002937">
    <property type="entry name" value="Amino_oxidase"/>
</dbReference>
<evidence type="ECO:0000313" key="8">
    <source>
        <dbReference type="EMBL" id="GEN11897.1"/>
    </source>
</evidence>
<comment type="pathway">
    <text evidence="1">Plant hormone metabolism; auxin biosynthesis.</text>
</comment>
<dbReference type="GO" id="GO:0050361">
    <property type="term" value="F:tryptophan 2-monooxygenase activity"/>
    <property type="evidence" value="ECO:0007669"/>
    <property type="project" value="UniProtKB-EC"/>
</dbReference>
<comment type="caution">
    <text evidence="8">The sequence shown here is derived from an EMBL/GenBank/DDBJ whole genome shotgun (WGS) entry which is preliminary data.</text>
</comment>
<protein>
    <recommendedName>
        <fullName evidence="4">Tryptophan 2-monooxygenase</fullName>
        <ecNumber evidence="3">1.13.12.3</ecNumber>
    </recommendedName>
</protein>
<dbReference type="EC" id="1.13.12.3" evidence="3"/>
<evidence type="ECO:0000256" key="1">
    <source>
        <dbReference type="ARBA" id="ARBA00004814"/>
    </source>
</evidence>
<dbReference type="Gene3D" id="3.90.660.10">
    <property type="match status" value="3"/>
</dbReference>
<evidence type="ECO:0000256" key="2">
    <source>
        <dbReference type="ARBA" id="ARBA00005833"/>
    </source>
</evidence>
<evidence type="ECO:0000256" key="6">
    <source>
        <dbReference type="ARBA" id="ARBA00047321"/>
    </source>
</evidence>
<comment type="catalytic activity">
    <reaction evidence="6">
        <text>L-tryptophan + O2 = indole-3-acetamide + CO2 + H2O</text>
        <dbReference type="Rhea" id="RHEA:16165"/>
        <dbReference type="ChEBI" id="CHEBI:15377"/>
        <dbReference type="ChEBI" id="CHEBI:15379"/>
        <dbReference type="ChEBI" id="CHEBI:16031"/>
        <dbReference type="ChEBI" id="CHEBI:16526"/>
        <dbReference type="ChEBI" id="CHEBI:57912"/>
        <dbReference type="EC" id="1.13.12.3"/>
    </reaction>
</comment>
<evidence type="ECO:0000256" key="4">
    <source>
        <dbReference type="ARBA" id="ARBA00017871"/>
    </source>
</evidence>
<reference evidence="8 9" key="1">
    <citation type="submission" date="2019-07" db="EMBL/GenBank/DDBJ databases">
        <title>Whole genome shotgun sequence of Myxococcus fulvus NBRC 100333.</title>
        <authorList>
            <person name="Hosoyama A."/>
            <person name="Uohara A."/>
            <person name="Ohji S."/>
            <person name="Ichikawa N."/>
        </authorList>
    </citation>
    <scope>NUCLEOTIDE SEQUENCE [LARGE SCALE GENOMIC DNA]</scope>
    <source>
        <strain evidence="8 9">NBRC 100333</strain>
    </source>
</reference>
<comment type="similarity">
    <text evidence="2">Belongs to the tryptophan 2-monooxygenase family.</text>
</comment>
<name>A0A511TCM2_MYXFU</name>
<evidence type="ECO:0000313" key="9">
    <source>
        <dbReference type="Proteomes" id="UP000321514"/>
    </source>
</evidence>
<dbReference type="Pfam" id="PF01593">
    <property type="entry name" value="Amino_oxidase"/>
    <property type="match status" value="1"/>
</dbReference>
<accession>A0A511TCM2</accession>
<dbReference type="InterPro" id="IPR050281">
    <property type="entry name" value="Flavin_monoamine_oxidase"/>
</dbReference>
<dbReference type="SUPFAM" id="SSF51905">
    <property type="entry name" value="FAD/NAD(P)-binding domain"/>
    <property type="match status" value="1"/>
</dbReference>
<dbReference type="InterPro" id="IPR036188">
    <property type="entry name" value="FAD/NAD-bd_sf"/>
</dbReference>
<dbReference type="AlphaFoldDB" id="A0A511TCM2"/>
<evidence type="ECO:0000256" key="5">
    <source>
        <dbReference type="ARBA" id="ARBA00023070"/>
    </source>
</evidence>
<feature type="domain" description="Amine oxidase" evidence="7">
    <location>
        <begin position="17"/>
        <end position="548"/>
    </location>
</feature>
<dbReference type="GO" id="GO:0009851">
    <property type="term" value="P:auxin biosynthetic process"/>
    <property type="evidence" value="ECO:0007669"/>
    <property type="project" value="UniProtKB-KW"/>
</dbReference>
<dbReference type="SUPFAM" id="SSF54373">
    <property type="entry name" value="FAD-linked reductases, C-terminal domain"/>
    <property type="match status" value="1"/>
</dbReference>
<evidence type="ECO:0000256" key="3">
    <source>
        <dbReference type="ARBA" id="ARBA00012535"/>
    </source>
</evidence>
<dbReference type="Gene3D" id="1.10.405.40">
    <property type="match status" value="1"/>
</dbReference>
<dbReference type="PANTHER" id="PTHR10742">
    <property type="entry name" value="FLAVIN MONOAMINE OXIDASE"/>
    <property type="match status" value="1"/>
</dbReference>